<evidence type="ECO:0000313" key="3">
    <source>
        <dbReference type="Proteomes" id="UP000198415"/>
    </source>
</evidence>
<protein>
    <submittedName>
        <fullName evidence="2">Uncharacterized protein</fullName>
    </submittedName>
</protein>
<name>A0A239IYD7_9ACTN</name>
<feature type="region of interest" description="Disordered" evidence="1">
    <location>
        <begin position="1"/>
        <end position="20"/>
    </location>
</feature>
<reference evidence="2 3" key="1">
    <citation type="submission" date="2017-06" db="EMBL/GenBank/DDBJ databases">
        <authorList>
            <person name="Kim H.J."/>
            <person name="Triplett B.A."/>
        </authorList>
    </citation>
    <scope>NUCLEOTIDE SEQUENCE [LARGE SCALE GENOMIC DNA]</scope>
    <source>
        <strain evidence="2 3">DSM 43151</strain>
    </source>
</reference>
<gene>
    <name evidence="2" type="ORF">SAMN06264365_13149</name>
</gene>
<sequence length="89" mass="9174">MNQPGKSSSAADRSARAPVNASCTEVRDGVAIAAPEANADVAGDRFSEGEVELGESVAVAELGAAEQRQDVRRDFRMPAAGRRSGVVAC</sequence>
<dbReference type="EMBL" id="FZNR01000031">
    <property type="protein sequence ID" value="SNS98023.1"/>
    <property type="molecule type" value="Genomic_DNA"/>
</dbReference>
<evidence type="ECO:0000313" key="2">
    <source>
        <dbReference type="EMBL" id="SNS98023.1"/>
    </source>
</evidence>
<accession>A0A239IYD7</accession>
<dbReference type="AlphaFoldDB" id="A0A239IYD7"/>
<proteinExistence type="predicted"/>
<dbReference type="RefSeq" id="WP_089298728.1">
    <property type="nucleotide sequence ID" value="NZ_BOMU01000113.1"/>
</dbReference>
<keyword evidence="3" id="KW-1185">Reference proteome</keyword>
<organism evidence="2 3">
    <name type="scientific">Actinoplanes regularis</name>
    <dbReference type="NCBI Taxonomy" id="52697"/>
    <lineage>
        <taxon>Bacteria</taxon>
        <taxon>Bacillati</taxon>
        <taxon>Actinomycetota</taxon>
        <taxon>Actinomycetes</taxon>
        <taxon>Micromonosporales</taxon>
        <taxon>Micromonosporaceae</taxon>
        <taxon>Actinoplanes</taxon>
    </lineage>
</organism>
<evidence type="ECO:0000256" key="1">
    <source>
        <dbReference type="SAM" id="MobiDB-lite"/>
    </source>
</evidence>
<dbReference type="Proteomes" id="UP000198415">
    <property type="component" value="Unassembled WGS sequence"/>
</dbReference>